<dbReference type="Proteomes" id="UP001056384">
    <property type="component" value="Chromosome 9"/>
</dbReference>
<dbReference type="GO" id="GO:0005739">
    <property type="term" value="C:mitochondrion"/>
    <property type="evidence" value="ECO:0007669"/>
    <property type="project" value="TreeGrafter"/>
</dbReference>
<evidence type="ECO:0008006" key="3">
    <source>
        <dbReference type="Google" id="ProtNLM"/>
    </source>
</evidence>
<sequence>MDVKQQSEPDTKSHQASTESWTHCNDLLGRLAVDAASAMAAAVAVSPVMTIIDRAVVAAAATQSSALLNMRLAAKDALRHPGTFLSSRPLRLMTLLYFGTYSVANGMDTANSYAESLPASTTTSNTSKFAAVTVINLGLYLYKDNCLAQTFGPKTKFLRPLPASSFVPFLLRDGITLFFTFDVPALASDNLPESIEQYISRLSVLQLAAPVASQLLATPLHLYGLDLYNRPGKLSMRDRFAIVRRTWLSAFAARACRIIPAYGIGGVLNNDVRAMMMRRHEKNLA</sequence>
<dbReference type="EMBL" id="CP099426">
    <property type="protein sequence ID" value="USW57261.1"/>
    <property type="molecule type" value="Genomic_DNA"/>
</dbReference>
<keyword evidence="2" id="KW-1185">Reference proteome</keyword>
<name>A0A9Q9B503_9PEZI</name>
<reference evidence="1" key="1">
    <citation type="submission" date="2022-06" db="EMBL/GenBank/DDBJ databases">
        <title>Complete genome sequences of two strains of the flax pathogen Septoria linicola.</title>
        <authorList>
            <person name="Lapalu N."/>
            <person name="Simon A."/>
            <person name="Demenou B."/>
            <person name="Paumier D."/>
            <person name="Guillot M.-P."/>
            <person name="Gout L."/>
            <person name="Valade R."/>
        </authorList>
    </citation>
    <scope>NUCLEOTIDE SEQUENCE</scope>
    <source>
        <strain evidence="1">SE15195</strain>
    </source>
</reference>
<organism evidence="1 2">
    <name type="scientific">Septoria linicola</name>
    <dbReference type="NCBI Taxonomy" id="215465"/>
    <lineage>
        <taxon>Eukaryota</taxon>
        <taxon>Fungi</taxon>
        <taxon>Dikarya</taxon>
        <taxon>Ascomycota</taxon>
        <taxon>Pezizomycotina</taxon>
        <taxon>Dothideomycetes</taxon>
        <taxon>Dothideomycetidae</taxon>
        <taxon>Mycosphaerellales</taxon>
        <taxon>Mycosphaerellaceae</taxon>
        <taxon>Septoria</taxon>
    </lineage>
</organism>
<proteinExistence type="predicted"/>
<evidence type="ECO:0000313" key="1">
    <source>
        <dbReference type="EMBL" id="USW57261.1"/>
    </source>
</evidence>
<dbReference type="PANTHER" id="PTHR37845:SF1">
    <property type="entry name" value="SEQUENCE ORPHAN"/>
    <property type="match status" value="1"/>
</dbReference>
<dbReference type="AlphaFoldDB" id="A0A9Q9B503"/>
<evidence type="ECO:0000313" key="2">
    <source>
        <dbReference type="Proteomes" id="UP001056384"/>
    </source>
</evidence>
<protein>
    <recommendedName>
        <fullName evidence="3">Sequence orphan</fullName>
    </recommendedName>
</protein>
<dbReference type="InterPro" id="IPR038781">
    <property type="entry name" value="C365.16-ike"/>
</dbReference>
<dbReference type="PANTHER" id="PTHR37845">
    <property type="entry name" value="SEQUENCE ORPHAN"/>
    <property type="match status" value="1"/>
</dbReference>
<gene>
    <name evidence="1" type="ORF">Slin15195_G105800</name>
</gene>
<accession>A0A9Q9B503</accession>